<dbReference type="CDD" id="cd02947">
    <property type="entry name" value="TRX_family"/>
    <property type="match status" value="1"/>
</dbReference>
<dbReference type="InterPro" id="IPR013766">
    <property type="entry name" value="Thioredoxin_domain"/>
</dbReference>
<dbReference type="PANTHER" id="PTHR11439:SF484">
    <property type="entry name" value="REVERSE TRANSCRIPTASE TY1_COPIA-TYPE DOMAIN-CONTAINING PROTEIN"/>
    <property type="match status" value="1"/>
</dbReference>
<feature type="compositionally biased region" description="Pro residues" evidence="1">
    <location>
        <begin position="722"/>
        <end position="747"/>
    </location>
</feature>
<dbReference type="EMBL" id="OIVN01003424">
    <property type="protein sequence ID" value="SPD11119.1"/>
    <property type="molecule type" value="Genomic_DNA"/>
</dbReference>
<dbReference type="InterPro" id="IPR036249">
    <property type="entry name" value="Thioredoxin-like_sf"/>
</dbReference>
<dbReference type="PROSITE" id="PS50994">
    <property type="entry name" value="INTEGRASE"/>
    <property type="match status" value="1"/>
</dbReference>
<dbReference type="InterPro" id="IPR025724">
    <property type="entry name" value="GAG-pre-integrase_dom"/>
</dbReference>
<accession>A0A2N9HHL8</accession>
<dbReference type="SUPFAM" id="SSF52833">
    <property type="entry name" value="Thioredoxin-like"/>
    <property type="match status" value="1"/>
</dbReference>
<reference evidence="3" key="1">
    <citation type="submission" date="2018-02" db="EMBL/GenBank/DDBJ databases">
        <authorList>
            <person name="Cohen D.B."/>
            <person name="Kent A.D."/>
        </authorList>
    </citation>
    <scope>NUCLEOTIDE SEQUENCE</scope>
</reference>
<dbReference type="InterPro" id="IPR001584">
    <property type="entry name" value="Integrase_cat-core"/>
</dbReference>
<feature type="region of interest" description="Disordered" evidence="1">
    <location>
        <begin position="722"/>
        <end position="752"/>
    </location>
</feature>
<dbReference type="InterPro" id="IPR043502">
    <property type="entry name" value="DNA/RNA_pol_sf"/>
</dbReference>
<organism evidence="3">
    <name type="scientific">Fagus sylvatica</name>
    <name type="common">Beechnut</name>
    <dbReference type="NCBI Taxonomy" id="28930"/>
    <lineage>
        <taxon>Eukaryota</taxon>
        <taxon>Viridiplantae</taxon>
        <taxon>Streptophyta</taxon>
        <taxon>Embryophyta</taxon>
        <taxon>Tracheophyta</taxon>
        <taxon>Spermatophyta</taxon>
        <taxon>Magnoliopsida</taxon>
        <taxon>eudicotyledons</taxon>
        <taxon>Gunneridae</taxon>
        <taxon>Pentapetalae</taxon>
        <taxon>rosids</taxon>
        <taxon>fabids</taxon>
        <taxon>Fagales</taxon>
        <taxon>Fagaceae</taxon>
        <taxon>Fagus</taxon>
    </lineage>
</organism>
<dbReference type="Pfam" id="PF00665">
    <property type="entry name" value="rve"/>
    <property type="match status" value="1"/>
</dbReference>
<dbReference type="InterPro" id="IPR036397">
    <property type="entry name" value="RNaseH_sf"/>
</dbReference>
<dbReference type="InterPro" id="IPR057670">
    <property type="entry name" value="SH3_retrovirus"/>
</dbReference>
<dbReference type="SUPFAM" id="SSF56672">
    <property type="entry name" value="DNA/RNA polymerases"/>
    <property type="match status" value="1"/>
</dbReference>
<dbReference type="Pfam" id="PF07727">
    <property type="entry name" value="RVT_2"/>
    <property type="match status" value="1"/>
</dbReference>
<dbReference type="Pfam" id="PF00085">
    <property type="entry name" value="Thioredoxin"/>
    <property type="match status" value="1"/>
</dbReference>
<proteinExistence type="predicted"/>
<dbReference type="Gene3D" id="3.30.420.10">
    <property type="entry name" value="Ribonuclease H-like superfamily/Ribonuclease H"/>
    <property type="match status" value="1"/>
</dbReference>
<dbReference type="GO" id="GO:0015074">
    <property type="term" value="P:DNA integration"/>
    <property type="evidence" value="ECO:0007669"/>
    <property type="project" value="InterPro"/>
</dbReference>
<dbReference type="InterPro" id="IPR013103">
    <property type="entry name" value="RVT_2"/>
</dbReference>
<evidence type="ECO:0000259" key="2">
    <source>
        <dbReference type="PROSITE" id="PS50994"/>
    </source>
</evidence>
<dbReference type="PANTHER" id="PTHR11439">
    <property type="entry name" value="GAG-POL-RELATED RETROTRANSPOSON"/>
    <property type="match status" value="1"/>
</dbReference>
<dbReference type="CDD" id="cd09272">
    <property type="entry name" value="RNase_HI_RT_Ty1"/>
    <property type="match status" value="1"/>
</dbReference>
<dbReference type="SUPFAM" id="SSF53098">
    <property type="entry name" value="Ribonuclease H-like"/>
    <property type="match status" value="1"/>
</dbReference>
<dbReference type="Pfam" id="PF25597">
    <property type="entry name" value="SH3_retrovirus"/>
    <property type="match status" value="1"/>
</dbReference>
<dbReference type="GO" id="GO:0003676">
    <property type="term" value="F:nucleic acid binding"/>
    <property type="evidence" value="ECO:0007669"/>
    <property type="project" value="InterPro"/>
</dbReference>
<dbReference type="Pfam" id="PF13976">
    <property type="entry name" value="gag_pre-integrs"/>
    <property type="match status" value="1"/>
</dbReference>
<protein>
    <recommendedName>
        <fullName evidence="2">Integrase catalytic domain-containing protein</fullName>
    </recommendedName>
</protein>
<name>A0A2N9HHL8_FAGSY</name>
<dbReference type="InterPro" id="IPR012337">
    <property type="entry name" value="RNaseH-like_sf"/>
</dbReference>
<sequence length="1304" mass="145762">MSVLVANAQILYREFYHRDQHKQQQCLISSGSFLILQRSCSYWPVDRRNRDYKKSLRRRDIRVDAFWSDLSRPTTVEMEPINDSDHLDQILLHAQQHSEPILIDWMANWCRKCIYLKPKLEKLAAEYDTKVSLFSLGFRRRQASPVPFSDHQASPVVISDLIGSPGFAGDHLGFLSHRIGSPGIAGDQLSISDLIVPPGLLLVALGLDLLGLLSISPVCSRSPRAASGSWSQSPRFALDLAWLFVSPVTFSALLDCLCTARHRWCSLPVDQVLISETEYDSLLQRANASSSLLIASGNTCLHSSSSPSWVIDSGVSDHMTGNSSLLSHTSSPCSPSFDLKTKRMIGGGFVKDGLYYFQPSSTSIPSALHSTNSPYQWHCRLGHPSSVNLKHLVPTLPTFSNFNCETCELSKHHRATFKLRTDDPCLHPFELVHSDIWGPARTTGLCDARYFVTFIDDHSRLTWVYVLKDRSQLFSVFQSFYAEISNQFNAKLLAFRTDNAREYLDSAFQQFLESRGIIHQTSCVRTPQQNGIAERKNGPILAIARALMLQMNVPKLFWADAVLTAAYLLNRMPSRILKGKSPFEMFFPGKNPFSVPPRVFGCVSFVHNHSPNRDKLDPRAHKCIFLGYSRTQKGYRCYSPSLRKHFVSADVTFFEDIPYYSPQGRQLQESMLSAPVIPTHVPIAPPTSPVSISSIPLFLVPPVPPISQVYVRRRNQDVPLVPPPPPVEFSLPLPPSASPSADSPPPQSTSDLDLPIAIRKGKRTCTEHPISNCVSFDHLSPSFKAFSLSLSSLVVPKSYREALSHPGWRKAMEEEMHALELNHTWDLIPKPAGTSIVGCRWVFTVKQNPDGTVDRLKARLVAKGFTQTYGLDYTETFSPVAKLNSIRIIISLAANLDWPLHQLDVKNAFLHGDLTETVYMTQPPGFESKGECVCHLKKSIYGLKQSPRAWFDKFSKAVVSHGMTRSQADHSVFFKKTRTGIVILVVYVDDIVITGSDKEGIQILINHLSSSFLTKDLGKLRYFLGIEVARSKAGISLSQRKYTLDILQDTGYLGSKPVATPMEPNLKLMPDEGDFVDDPDTYRRLVGKLIYLTITRPDISYAVSIVSQFMTNPRVPHMNAVIRILKYLKNAPGRGLFYRSSGHLRIEGYTDADWAGSPSDRKSTTGYCTFIGGNLVTWRSKKQSVVARSSAEAEYRAMAHTTCELTWLRTVLQEFGLLTQGPTPLYCDNQAAIHIASNPVFHERTKHIEVDCHFVRSKVESKDIITPFVPSGSQLADIFTKALPKNAIDSICSKLGVIDIYSPA</sequence>
<feature type="domain" description="Integrase catalytic" evidence="2">
    <location>
        <begin position="420"/>
        <end position="590"/>
    </location>
</feature>
<evidence type="ECO:0000256" key="1">
    <source>
        <dbReference type="SAM" id="MobiDB-lite"/>
    </source>
</evidence>
<dbReference type="Gene3D" id="3.40.30.10">
    <property type="entry name" value="Glutaredoxin"/>
    <property type="match status" value="1"/>
</dbReference>
<gene>
    <name evidence="3" type="ORF">FSB_LOCUS39001</name>
</gene>
<evidence type="ECO:0000313" key="3">
    <source>
        <dbReference type="EMBL" id="SPD11119.1"/>
    </source>
</evidence>